<evidence type="ECO:0000313" key="3">
    <source>
        <dbReference type="EMBL" id="AHM55461.1"/>
    </source>
</evidence>
<feature type="transmembrane region" description="Helical" evidence="1">
    <location>
        <begin position="137"/>
        <end position="166"/>
    </location>
</feature>
<reference evidence="3 4" key="1">
    <citation type="journal article" date="2014" name="Genome Announc.">
        <title>Complete Genome Sequence of Amino Acid-Utilizing Eubacterium acidaminophilum al-2 (DSM 3953).</title>
        <authorList>
            <person name="Poehlein A."/>
            <person name="Andreesen J.R."/>
            <person name="Daniel R."/>
        </authorList>
    </citation>
    <scope>NUCLEOTIDE SEQUENCE [LARGE SCALE GENOMIC DNA]</scope>
    <source>
        <strain evidence="3 4">DSM 3953</strain>
    </source>
</reference>
<feature type="transmembrane region" description="Helical" evidence="1">
    <location>
        <begin position="249"/>
        <end position="268"/>
    </location>
</feature>
<dbReference type="HOGENOM" id="CLU_055073_0_0_9"/>
<keyword evidence="1" id="KW-1133">Transmembrane helix</keyword>
<feature type="transmembrane region" description="Helical" evidence="1">
    <location>
        <begin position="172"/>
        <end position="191"/>
    </location>
</feature>
<feature type="transmembrane region" description="Helical" evidence="1">
    <location>
        <begin position="224"/>
        <end position="242"/>
    </location>
</feature>
<name>W8U385_PEPAC</name>
<feature type="transmembrane region" description="Helical" evidence="1">
    <location>
        <begin position="330"/>
        <end position="347"/>
    </location>
</feature>
<evidence type="ECO:0000256" key="1">
    <source>
        <dbReference type="SAM" id="Phobius"/>
    </source>
</evidence>
<protein>
    <submittedName>
        <fullName evidence="3">Membrane protein-like protein</fullName>
    </submittedName>
</protein>
<dbReference type="Proteomes" id="UP000019591">
    <property type="component" value="Chromosome"/>
</dbReference>
<dbReference type="KEGG" id="eac:EAL2_c01270"/>
<feature type="transmembrane region" description="Helical" evidence="1">
    <location>
        <begin position="47"/>
        <end position="68"/>
    </location>
</feature>
<evidence type="ECO:0000259" key="2">
    <source>
        <dbReference type="Pfam" id="PF09925"/>
    </source>
</evidence>
<sequence>MDKRHLNKKEYDLIEKEVGYYAENGIINNAQREEIISLYSIGRDLNFVRILVTVGSILIGLGFLSFVASNWKRLDEFMKFAIMFGAFMASMGAAYKLEENHFRIGRSIIYISALVYGAGIFLVGQTFNLGGHFTSAFLMWGIGILPMAVLFSDKLLFIFSHILFIVYLNGLYGYYTFPYLMVLILPLLYYLDRYLGNSKIGTFFTNVLLINSIITMGYKFNFEGVYTGILVFAAGAAMYLFCKRDYNPGVFRVSGLITMGLSGIFLTYKEVWQELSYVGRPEELAIAIGIMLILAFLWLTSKGNITALVFVCLIILRYYFDALYDFMPKSLFFTGGGLILIGFGYYFERMRRRDAENGQNE</sequence>
<feature type="transmembrane region" description="Helical" evidence="1">
    <location>
        <begin position="109"/>
        <end position="130"/>
    </location>
</feature>
<dbReference type="Pfam" id="PF09925">
    <property type="entry name" value="DUF2157"/>
    <property type="match status" value="1"/>
</dbReference>
<dbReference type="EMBL" id="CP007452">
    <property type="protein sequence ID" value="AHM55461.1"/>
    <property type="molecule type" value="Genomic_DNA"/>
</dbReference>
<keyword evidence="1" id="KW-0812">Transmembrane</keyword>
<keyword evidence="4" id="KW-1185">Reference proteome</keyword>
<evidence type="ECO:0000313" key="4">
    <source>
        <dbReference type="Proteomes" id="UP000019591"/>
    </source>
</evidence>
<dbReference type="PATRIC" id="fig|1286171.3.peg.94"/>
<dbReference type="AlphaFoldDB" id="W8U385"/>
<dbReference type="eggNOG" id="COG4872">
    <property type="taxonomic scope" value="Bacteria"/>
</dbReference>
<feature type="transmembrane region" description="Helical" evidence="1">
    <location>
        <begin position="307"/>
        <end position="324"/>
    </location>
</feature>
<feature type="transmembrane region" description="Helical" evidence="1">
    <location>
        <begin position="80"/>
        <end position="97"/>
    </location>
</feature>
<dbReference type="OrthoDB" id="5351773at2"/>
<keyword evidence="1" id="KW-0472">Membrane</keyword>
<organism evidence="3 4">
    <name type="scientific">Peptoclostridium acidaminophilum DSM 3953</name>
    <dbReference type="NCBI Taxonomy" id="1286171"/>
    <lineage>
        <taxon>Bacteria</taxon>
        <taxon>Bacillati</taxon>
        <taxon>Bacillota</taxon>
        <taxon>Clostridia</taxon>
        <taxon>Peptostreptococcales</taxon>
        <taxon>Peptoclostridiaceae</taxon>
        <taxon>Peptoclostridium</taxon>
    </lineage>
</organism>
<proteinExistence type="predicted"/>
<dbReference type="RefSeq" id="WP_025434506.1">
    <property type="nucleotide sequence ID" value="NZ_CP007452.1"/>
</dbReference>
<dbReference type="InterPro" id="IPR018677">
    <property type="entry name" value="DUF2157"/>
</dbReference>
<dbReference type="STRING" id="1286171.EAL2_c01270"/>
<feature type="domain" description="DUF2157" evidence="2">
    <location>
        <begin position="21"/>
        <end position="156"/>
    </location>
</feature>
<feature type="transmembrane region" description="Helical" evidence="1">
    <location>
        <begin position="284"/>
        <end position="300"/>
    </location>
</feature>
<gene>
    <name evidence="3" type="ORF">EAL2_c01270</name>
</gene>
<accession>W8U385</accession>